<dbReference type="Proteomes" id="UP000654670">
    <property type="component" value="Unassembled WGS sequence"/>
</dbReference>
<sequence>MSPQHISTAESELRNYLRILWEQHVYWTRLTIIGIVFSLPDTELTTMRLLRNPKDFEQVLAPLYGWFCGCRAV</sequence>
<reference evidence="1" key="2">
    <citation type="submission" date="2020-09" db="EMBL/GenBank/DDBJ databases">
        <authorList>
            <person name="Sun Q."/>
            <person name="Ohkuma M."/>
        </authorList>
    </citation>
    <scope>NUCLEOTIDE SEQUENCE</scope>
    <source>
        <strain evidence="1">JCM 15325</strain>
    </source>
</reference>
<keyword evidence="2" id="KW-1185">Reference proteome</keyword>
<comment type="caution">
    <text evidence="1">The sequence shown here is derived from an EMBL/GenBank/DDBJ whole genome shotgun (WGS) entry which is preliminary data.</text>
</comment>
<evidence type="ECO:0000313" key="2">
    <source>
        <dbReference type="Proteomes" id="UP000654670"/>
    </source>
</evidence>
<dbReference type="AlphaFoldDB" id="A0A917RX32"/>
<proteinExistence type="predicted"/>
<name>A0A917RX32_9BACL</name>
<evidence type="ECO:0000313" key="1">
    <source>
        <dbReference type="EMBL" id="GGL41563.1"/>
    </source>
</evidence>
<accession>A0A917RX32</accession>
<reference evidence="1" key="1">
    <citation type="journal article" date="2014" name="Int. J. Syst. Evol. Microbiol.">
        <title>Complete genome sequence of Corynebacterium casei LMG S-19264T (=DSM 44701T), isolated from a smear-ripened cheese.</title>
        <authorList>
            <consortium name="US DOE Joint Genome Institute (JGI-PGF)"/>
            <person name="Walter F."/>
            <person name="Albersmeier A."/>
            <person name="Kalinowski J."/>
            <person name="Ruckert C."/>
        </authorList>
    </citation>
    <scope>NUCLEOTIDE SEQUENCE</scope>
    <source>
        <strain evidence="1">JCM 15325</strain>
    </source>
</reference>
<dbReference type="EMBL" id="BMOK01000001">
    <property type="protein sequence ID" value="GGL41563.1"/>
    <property type="molecule type" value="Genomic_DNA"/>
</dbReference>
<organism evidence="1 2">
    <name type="scientific">Sporolactobacillus putidus</name>
    <dbReference type="NCBI Taxonomy" id="492735"/>
    <lineage>
        <taxon>Bacteria</taxon>
        <taxon>Bacillati</taxon>
        <taxon>Bacillota</taxon>
        <taxon>Bacilli</taxon>
        <taxon>Bacillales</taxon>
        <taxon>Sporolactobacillaceae</taxon>
        <taxon>Sporolactobacillus</taxon>
    </lineage>
</organism>
<protein>
    <submittedName>
        <fullName evidence="1">Uncharacterized protein</fullName>
    </submittedName>
</protein>
<gene>
    <name evidence="1" type="ORF">GCM10007968_01810</name>
</gene>